<dbReference type="InterPro" id="IPR001304">
    <property type="entry name" value="C-type_lectin-like"/>
</dbReference>
<dbReference type="SMART" id="SM00034">
    <property type="entry name" value="CLECT"/>
    <property type="match status" value="1"/>
</dbReference>
<keyword evidence="1" id="KW-1015">Disulfide bond</keyword>
<dbReference type="Gene3D" id="3.10.100.10">
    <property type="entry name" value="Mannose-Binding Protein A, subunit A"/>
    <property type="match status" value="1"/>
</dbReference>
<dbReference type="InterPro" id="IPR016187">
    <property type="entry name" value="CTDL_fold"/>
</dbReference>
<dbReference type="WBParaSite" id="ACRNAN_Path_40.g148.t1">
    <property type="protein sequence ID" value="ACRNAN_Path_40.g148.t1"/>
    <property type="gene ID" value="ACRNAN_Path_40.g148"/>
</dbReference>
<evidence type="ECO:0000259" key="3">
    <source>
        <dbReference type="PROSITE" id="PS50041"/>
    </source>
</evidence>
<evidence type="ECO:0000256" key="1">
    <source>
        <dbReference type="ARBA" id="ARBA00023157"/>
    </source>
</evidence>
<feature type="domain" description="C-type lectin" evidence="3">
    <location>
        <begin position="29"/>
        <end position="146"/>
    </location>
</feature>
<proteinExistence type="predicted"/>
<feature type="chain" id="PRO_5036941796" evidence="2">
    <location>
        <begin position="19"/>
        <end position="147"/>
    </location>
</feature>
<evidence type="ECO:0000256" key="2">
    <source>
        <dbReference type="SAM" id="SignalP"/>
    </source>
</evidence>
<accession>A0A914C6A5</accession>
<dbReference type="PANTHER" id="PTHR22991:SF40">
    <property type="entry name" value="PROTEIN CBG13490"/>
    <property type="match status" value="1"/>
</dbReference>
<dbReference type="PANTHER" id="PTHR22991">
    <property type="entry name" value="PROTEIN CBG13490"/>
    <property type="match status" value="1"/>
</dbReference>
<dbReference type="PROSITE" id="PS50041">
    <property type="entry name" value="C_TYPE_LECTIN_2"/>
    <property type="match status" value="1"/>
</dbReference>
<evidence type="ECO:0000313" key="5">
    <source>
        <dbReference type="WBParaSite" id="ACRNAN_Path_40.g148.t1"/>
    </source>
</evidence>
<dbReference type="InterPro" id="IPR016186">
    <property type="entry name" value="C-type_lectin-like/link_sf"/>
</dbReference>
<dbReference type="AlphaFoldDB" id="A0A914C6A5"/>
<sequence>MFMFVFSLFIFGSIRLLAKTCPIDTLEGPDEKCYGFFPYGFFHNESEHLCTDFYGGNLASIHNEETNEFIKNNSVFFFDSDDFWIGGKIGENGEGWLWSDKSSFDYRNFYKGRRPSSKSYFGLAFNKNTGKWHGIKNETVLPYVCTI</sequence>
<evidence type="ECO:0000313" key="4">
    <source>
        <dbReference type="Proteomes" id="UP000887540"/>
    </source>
</evidence>
<dbReference type="InterPro" id="IPR050976">
    <property type="entry name" value="Snaclec"/>
</dbReference>
<dbReference type="SUPFAM" id="SSF56436">
    <property type="entry name" value="C-type lectin-like"/>
    <property type="match status" value="1"/>
</dbReference>
<feature type="signal peptide" evidence="2">
    <location>
        <begin position="1"/>
        <end position="18"/>
    </location>
</feature>
<dbReference type="Proteomes" id="UP000887540">
    <property type="component" value="Unplaced"/>
</dbReference>
<dbReference type="Pfam" id="PF00059">
    <property type="entry name" value="Lectin_C"/>
    <property type="match status" value="1"/>
</dbReference>
<reference evidence="5" key="1">
    <citation type="submission" date="2022-11" db="UniProtKB">
        <authorList>
            <consortium name="WormBaseParasite"/>
        </authorList>
    </citation>
    <scope>IDENTIFICATION</scope>
</reference>
<protein>
    <submittedName>
        <fullName evidence="5">C-type lectin domain-containing protein</fullName>
    </submittedName>
</protein>
<keyword evidence="2" id="KW-0732">Signal</keyword>
<dbReference type="CDD" id="cd00037">
    <property type="entry name" value="CLECT"/>
    <property type="match status" value="1"/>
</dbReference>
<keyword evidence="4" id="KW-1185">Reference proteome</keyword>
<name>A0A914C6A5_9BILA</name>
<organism evidence="4 5">
    <name type="scientific">Acrobeloides nanus</name>
    <dbReference type="NCBI Taxonomy" id="290746"/>
    <lineage>
        <taxon>Eukaryota</taxon>
        <taxon>Metazoa</taxon>
        <taxon>Ecdysozoa</taxon>
        <taxon>Nematoda</taxon>
        <taxon>Chromadorea</taxon>
        <taxon>Rhabditida</taxon>
        <taxon>Tylenchina</taxon>
        <taxon>Cephalobomorpha</taxon>
        <taxon>Cephaloboidea</taxon>
        <taxon>Cephalobidae</taxon>
        <taxon>Acrobeloides</taxon>
    </lineage>
</organism>